<evidence type="ECO:0000313" key="2">
    <source>
        <dbReference type="EMBL" id="KLO16406.1"/>
    </source>
</evidence>
<gene>
    <name evidence="2" type="ORF">SCHPADRAFT_887757</name>
</gene>
<keyword evidence="1" id="KW-1133">Transmembrane helix</keyword>
<protein>
    <submittedName>
        <fullName evidence="2">Uncharacterized protein</fullName>
    </submittedName>
</protein>
<feature type="transmembrane region" description="Helical" evidence="1">
    <location>
        <begin position="6"/>
        <end position="28"/>
    </location>
</feature>
<proteinExistence type="predicted"/>
<dbReference type="AlphaFoldDB" id="A0A0H2SH86"/>
<organism evidence="2 3">
    <name type="scientific">Schizopora paradoxa</name>
    <dbReference type="NCBI Taxonomy" id="27342"/>
    <lineage>
        <taxon>Eukaryota</taxon>
        <taxon>Fungi</taxon>
        <taxon>Dikarya</taxon>
        <taxon>Basidiomycota</taxon>
        <taxon>Agaricomycotina</taxon>
        <taxon>Agaricomycetes</taxon>
        <taxon>Hymenochaetales</taxon>
        <taxon>Schizoporaceae</taxon>
        <taxon>Schizopora</taxon>
    </lineage>
</organism>
<keyword evidence="1" id="KW-0812">Transmembrane</keyword>
<dbReference type="Proteomes" id="UP000053477">
    <property type="component" value="Unassembled WGS sequence"/>
</dbReference>
<keyword evidence="1" id="KW-0472">Membrane</keyword>
<name>A0A0H2SH86_9AGAM</name>
<keyword evidence="3" id="KW-1185">Reference proteome</keyword>
<evidence type="ECO:0000313" key="3">
    <source>
        <dbReference type="Proteomes" id="UP000053477"/>
    </source>
</evidence>
<sequence length="193" mass="21805">MLASDHTVIYALIGSVMMDSLALCLLLYKSVLHTKVVKNTGLQKMGLLQVMAQDGMMYFLFNIEKCENSFDIFPRQVCTIATTIFLERASTARTHGVGMSTISKIHSNIRFADFEMTSVEFKLALILYLKLTRRRGRNEDKNYSITLRGSRDLGNVKDKMQLALSTFDVVYSAHLVSYTMTAIEKKGEILNLV</sequence>
<dbReference type="EMBL" id="KQ085916">
    <property type="protein sequence ID" value="KLO16406.1"/>
    <property type="molecule type" value="Genomic_DNA"/>
</dbReference>
<reference evidence="2 3" key="1">
    <citation type="submission" date="2015-04" db="EMBL/GenBank/DDBJ databases">
        <title>Complete genome sequence of Schizopora paradoxa KUC8140, a cosmopolitan wood degrader in East Asia.</title>
        <authorList>
            <consortium name="DOE Joint Genome Institute"/>
            <person name="Min B."/>
            <person name="Park H."/>
            <person name="Jang Y."/>
            <person name="Kim J.-J."/>
            <person name="Kim K.H."/>
            <person name="Pangilinan J."/>
            <person name="Lipzen A."/>
            <person name="Riley R."/>
            <person name="Grigoriev I.V."/>
            <person name="Spatafora J.W."/>
            <person name="Choi I.-G."/>
        </authorList>
    </citation>
    <scope>NUCLEOTIDE SEQUENCE [LARGE SCALE GENOMIC DNA]</scope>
    <source>
        <strain evidence="2 3">KUC8140</strain>
    </source>
</reference>
<dbReference type="InParanoid" id="A0A0H2SH86"/>
<evidence type="ECO:0000256" key="1">
    <source>
        <dbReference type="SAM" id="Phobius"/>
    </source>
</evidence>
<accession>A0A0H2SH86</accession>